<evidence type="ECO:0000313" key="2">
    <source>
        <dbReference type="EMBL" id="KPL70641.1"/>
    </source>
</evidence>
<keyword evidence="1" id="KW-1133">Transmembrane helix</keyword>
<evidence type="ECO:0000256" key="1">
    <source>
        <dbReference type="SAM" id="Phobius"/>
    </source>
</evidence>
<name>A0A0P6WVW7_9CHLR</name>
<keyword evidence="3" id="KW-1185">Reference proteome</keyword>
<organism evidence="2 3">
    <name type="scientific">Leptolinea tardivitalis</name>
    <dbReference type="NCBI Taxonomy" id="229920"/>
    <lineage>
        <taxon>Bacteria</taxon>
        <taxon>Bacillati</taxon>
        <taxon>Chloroflexota</taxon>
        <taxon>Anaerolineae</taxon>
        <taxon>Anaerolineales</taxon>
        <taxon>Anaerolineaceae</taxon>
        <taxon>Leptolinea</taxon>
    </lineage>
</organism>
<dbReference type="RefSeq" id="WP_062422562.1">
    <property type="nucleotide sequence ID" value="NZ_BBYA01000010.1"/>
</dbReference>
<dbReference type="AlphaFoldDB" id="A0A0P6WVW7"/>
<comment type="caution">
    <text evidence="2">The sequence shown here is derived from an EMBL/GenBank/DDBJ whole genome shotgun (WGS) entry which is preliminary data.</text>
</comment>
<keyword evidence="1" id="KW-0472">Membrane</keyword>
<gene>
    <name evidence="2" type="ORF">ADM99_16210</name>
</gene>
<sequence length="193" mass="22158">MTLPSENPLSAPPAMEKSLTRKNLTIRTQVILLISFLAFLCSAACMATFGFTLFTVRSEQTQAQDVLNTYIQKLSENKINEAYFMLSPDMKSLKTLEEFRSMVEQDNDLQFQGYQNMTFRNFRIVRLTNRQVQNHEFLAGFSVWISATVNYEGGKKNDLDAILEKRNGQWSIFEMKLYSSPDSRNPISSLILV</sequence>
<dbReference type="EMBL" id="LGCK01000014">
    <property type="protein sequence ID" value="KPL70641.1"/>
    <property type="molecule type" value="Genomic_DNA"/>
</dbReference>
<protein>
    <recommendedName>
        <fullName evidence="4">SnoaL-like domain-containing protein</fullName>
    </recommendedName>
</protein>
<keyword evidence="1" id="KW-0812">Transmembrane</keyword>
<reference evidence="2 3" key="1">
    <citation type="submission" date="2015-07" db="EMBL/GenBank/DDBJ databases">
        <title>Genome sequence of Leptolinea tardivitalis DSM 16556.</title>
        <authorList>
            <person name="Hemp J."/>
            <person name="Ward L.M."/>
            <person name="Pace L.A."/>
            <person name="Fischer W.W."/>
        </authorList>
    </citation>
    <scope>NUCLEOTIDE SEQUENCE [LARGE SCALE GENOMIC DNA]</scope>
    <source>
        <strain evidence="2 3">YMTK-2</strain>
    </source>
</reference>
<dbReference type="Proteomes" id="UP000050430">
    <property type="component" value="Unassembled WGS sequence"/>
</dbReference>
<proteinExistence type="predicted"/>
<feature type="transmembrane region" description="Helical" evidence="1">
    <location>
        <begin position="30"/>
        <end position="54"/>
    </location>
</feature>
<evidence type="ECO:0008006" key="4">
    <source>
        <dbReference type="Google" id="ProtNLM"/>
    </source>
</evidence>
<accession>A0A0P6WVW7</accession>
<evidence type="ECO:0000313" key="3">
    <source>
        <dbReference type="Proteomes" id="UP000050430"/>
    </source>
</evidence>